<dbReference type="GO" id="GO:0017004">
    <property type="term" value="P:cytochrome complex assembly"/>
    <property type="evidence" value="ECO:0007669"/>
    <property type="project" value="InterPro"/>
</dbReference>
<dbReference type="InterPro" id="IPR044955">
    <property type="entry name" value="CCMFC"/>
</dbReference>
<reference evidence="2" key="1">
    <citation type="journal article" date="2019" name="Curr. Biol.">
        <title>Genome Sequence of Striga asiatica Provides Insight into the Evolution of Plant Parasitism.</title>
        <authorList>
            <person name="Yoshida S."/>
            <person name="Kim S."/>
            <person name="Wafula E.K."/>
            <person name="Tanskanen J."/>
            <person name="Kim Y.M."/>
            <person name="Honaas L."/>
            <person name="Yang Z."/>
            <person name="Spallek T."/>
            <person name="Conn C.E."/>
            <person name="Ichihashi Y."/>
            <person name="Cheong K."/>
            <person name="Cui S."/>
            <person name="Der J.P."/>
            <person name="Gundlach H."/>
            <person name="Jiao Y."/>
            <person name="Hori C."/>
            <person name="Ishida J.K."/>
            <person name="Kasahara H."/>
            <person name="Kiba T."/>
            <person name="Kim M.S."/>
            <person name="Koo N."/>
            <person name="Laohavisit A."/>
            <person name="Lee Y.H."/>
            <person name="Lumba S."/>
            <person name="McCourt P."/>
            <person name="Mortimer J.C."/>
            <person name="Mutuku J.M."/>
            <person name="Nomura T."/>
            <person name="Sasaki-Sekimoto Y."/>
            <person name="Seto Y."/>
            <person name="Wang Y."/>
            <person name="Wakatake T."/>
            <person name="Sakakibara H."/>
            <person name="Demura T."/>
            <person name="Yamaguchi S."/>
            <person name="Yoneyama K."/>
            <person name="Manabe R.I."/>
            <person name="Nelson D.C."/>
            <person name="Schulman A.H."/>
            <person name="Timko M.P."/>
            <person name="dePamphilis C.W."/>
            <person name="Choi D."/>
            <person name="Shirasu K."/>
        </authorList>
    </citation>
    <scope>NUCLEOTIDE SEQUENCE [LARGE SCALE GENOMIC DNA]</scope>
    <source>
        <strain evidence="2">cv. UVA1</strain>
    </source>
</reference>
<name>A0A5A7PKJ6_STRAF</name>
<dbReference type="PANTHER" id="PTHR36010">
    <property type="entry name" value="CYTOCHROME C BIOGENESIS CCMF C-TERMINAL-LIKE MITOCHONDRIAL PROTEIN-RELATED"/>
    <property type="match status" value="1"/>
</dbReference>
<dbReference type="EMBL" id="BKCP01004716">
    <property type="protein sequence ID" value="GER33234.1"/>
    <property type="molecule type" value="Genomic_DNA"/>
</dbReference>
<evidence type="ECO:0000313" key="2">
    <source>
        <dbReference type="Proteomes" id="UP000325081"/>
    </source>
</evidence>
<proteinExistence type="predicted"/>
<accession>A0A5A7PKJ6</accession>
<dbReference type="Proteomes" id="UP000325081">
    <property type="component" value="Unassembled WGS sequence"/>
</dbReference>
<dbReference type="PANTHER" id="PTHR36010:SF1">
    <property type="entry name" value="CYTOCHROME C BIOGENESIS CCMF C-TERMINAL-LIKE MITOCHONDRIAL PROTEIN-RELATED"/>
    <property type="match status" value="1"/>
</dbReference>
<dbReference type="OrthoDB" id="1935244at2759"/>
<protein>
    <submittedName>
        <fullName evidence="1">Cytochrome c biogenesis FC</fullName>
    </submittedName>
</protein>
<organism evidence="1 2">
    <name type="scientific">Striga asiatica</name>
    <name type="common">Asiatic witchweed</name>
    <name type="synonym">Buchnera asiatica</name>
    <dbReference type="NCBI Taxonomy" id="4170"/>
    <lineage>
        <taxon>Eukaryota</taxon>
        <taxon>Viridiplantae</taxon>
        <taxon>Streptophyta</taxon>
        <taxon>Embryophyta</taxon>
        <taxon>Tracheophyta</taxon>
        <taxon>Spermatophyta</taxon>
        <taxon>Magnoliopsida</taxon>
        <taxon>eudicotyledons</taxon>
        <taxon>Gunneridae</taxon>
        <taxon>Pentapetalae</taxon>
        <taxon>asterids</taxon>
        <taxon>lamiids</taxon>
        <taxon>Lamiales</taxon>
        <taxon>Orobanchaceae</taxon>
        <taxon>Buchnereae</taxon>
        <taxon>Striga</taxon>
    </lineage>
</organism>
<sequence length="107" mass="12359">MEVNLVCGNLMIYKPPQTSDRLIFEHDESLCADLLPIYLEILYKNGKLEHFLQQCLRSTSTHTRANRKAQSLASLAKKEKAFSLFPKFLSYRSISPKPYYIESVDSE</sequence>
<evidence type="ECO:0000313" key="1">
    <source>
        <dbReference type="EMBL" id="GER33234.1"/>
    </source>
</evidence>
<keyword evidence="2" id="KW-1185">Reference proteome</keyword>
<dbReference type="AlphaFoldDB" id="A0A5A7PKJ6"/>
<comment type="caution">
    <text evidence="1">The sequence shown here is derived from an EMBL/GenBank/DDBJ whole genome shotgun (WGS) entry which is preliminary data.</text>
</comment>
<gene>
    <name evidence="1" type="ORF">STAS_09349</name>
</gene>